<dbReference type="PROSITE" id="PS50855">
    <property type="entry name" value="COX1"/>
    <property type="match status" value="1"/>
</dbReference>
<dbReference type="SUPFAM" id="SSF81442">
    <property type="entry name" value="Cytochrome c oxidase subunit I-like"/>
    <property type="match status" value="1"/>
</dbReference>
<keyword evidence="3" id="KW-1133">Transmembrane helix</keyword>
<dbReference type="GO" id="GO:0020037">
    <property type="term" value="F:heme binding"/>
    <property type="evidence" value="ECO:0007669"/>
    <property type="project" value="InterPro"/>
</dbReference>
<proteinExistence type="predicted"/>
<dbReference type="AlphaFoldDB" id="A0A7U9P5Q7"/>
<dbReference type="GO" id="GO:0016020">
    <property type="term" value="C:membrane"/>
    <property type="evidence" value="ECO:0007669"/>
    <property type="project" value="InterPro"/>
</dbReference>
<comment type="caution">
    <text evidence="5">The sequence shown here is derived from an EMBL/GenBank/DDBJ whole genome shotgun (WGS) entry which is preliminary data.</text>
</comment>
<evidence type="ECO:0000256" key="1">
    <source>
        <dbReference type="ARBA" id="ARBA00022660"/>
    </source>
</evidence>
<feature type="transmembrane region" description="Helical" evidence="3">
    <location>
        <begin position="402"/>
        <end position="423"/>
    </location>
</feature>
<keyword evidence="1" id="KW-0679">Respiratory chain</keyword>
<keyword evidence="1" id="KW-0813">Transport</keyword>
<dbReference type="Pfam" id="PF00115">
    <property type="entry name" value="COX1"/>
    <property type="match status" value="1"/>
</dbReference>
<keyword evidence="2" id="KW-0249">Electron transport</keyword>
<dbReference type="PANTHER" id="PTHR10422">
    <property type="entry name" value="CYTOCHROME C OXIDASE SUBUNIT 1"/>
    <property type="match status" value="1"/>
</dbReference>
<feature type="transmembrane region" description="Helical" evidence="3">
    <location>
        <begin position="443"/>
        <end position="464"/>
    </location>
</feature>
<dbReference type="Gene3D" id="1.20.210.10">
    <property type="entry name" value="Cytochrome c oxidase-like, subunit I domain"/>
    <property type="match status" value="1"/>
</dbReference>
<dbReference type="GO" id="GO:0009060">
    <property type="term" value="P:aerobic respiration"/>
    <property type="evidence" value="ECO:0007669"/>
    <property type="project" value="InterPro"/>
</dbReference>
<organism evidence="5 6">
    <name type="scientific">Geobacillus thermopakistaniensis (strain MAS1)</name>
    <dbReference type="NCBI Taxonomy" id="1408282"/>
    <lineage>
        <taxon>Bacteria</taxon>
        <taxon>Bacillati</taxon>
        <taxon>Bacillota</taxon>
        <taxon>Bacilli</taxon>
        <taxon>Bacillales</taxon>
        <taxon>Anoxybacillaceae</taxon>
        <taxon>Geobacillus</taxon>
    </lineage>
</organism>
<keyword evidence="3" id="KW-0812">Transmembrane</keyword>
<dbReference type="EMBL" id="AYSF01000061">
    <property type="protein sequence ID" value="ESU71545.1"/>
    <property type="molecule type" value="Genomic_DNA"/>
</dbReference>
<sequence>MEANVRKMTALYMFVSGIAILLMMVLGLLMLLAQGKMIPLGQDTFYEMMTAHGTFMVGAAAFAASAVMWYFLRQYVRLSFPIFVTHFVLFLTGVVMTAISIFVFRFAGAWTFLYPLPAMSAGMWGKTGASLYLIGMLLIGVSFLLLYLDTSRAIIREYGSLGHGLGWPQILGKVKGYGPPPTVVASTMVSIVNLVSLTAGASVLVMSLINLFQPSIEMDPLLAKNLIYAFGHIFANSVIYMGVIAVYEILPKYTNRPWKSYKIFLIAWNMSTLFTIIIYPHHLLMDFVMPKWMLIIGQVFSYLNGLPVLVVTAFGALMIVYRSGIEWDMASSFIFLSMFGWVAGVMPAIADATIVINHVMHNTKWVPGHFHMYMGIGAVSMLFGFMYYFIRGNGRKIGYADMVSFWVYTIFFLSLCGTFLFSGKVSAPRRWAVHVPEWIPYDRMGAMFAVAIIAAVTVFLYRFFVSVITVQAKQNIEVGPRA</sequence>
<accession>A0A7U9P5Q7</accession>
<feature type="transmembrane region" description="Helical" evidence="3">
    <location>
        <begin position="53"/>
        <end position="72"/>
    </location>
</feature>
<dbReference type="GO" id="GO:0004129">
    <property type="term" value="F:cytochrome-c oxidase activity"/>
    <property type="evidence" value="ECO:0007669"/>
    <property type="project" value="InterPro"/>
</dbReference>
<evidence type="ECO:0000259" key="4">
    <source>
        <dbReference type="PROSITE" id="PS50855"/>
    </source>
</evidence>
<dbReference type="InterPro" id="IPR023616">
    <property type="entry name" value="Cyt_c_oxase-like_su1_dom"/>
</dbReference>
<evidence type="ECO:0000256" key="2">
    <source>
        <dbReference type="ARBA" id="ARBA00022982"/>
    </source>
</evidence>
<feature type="transmembrane region" description="Helical" evidence="3">
    <location>
        <begin position="183"/>
        <end position="206"/>
    </location>
</feature>
<gene>
    <name evidence="5" type="ORF">T260_12800</name>
</gene>
<feature type="domain" description="Cytochrome oxidase subunit I profile" evidence="4">
    <location>
        <begin position="1"/>
        <end position="482"/>
    </location>
</feature>
<feature type="transmembrane region" description="Helical" evidence="3">
    <location>
        <begin position="333"/>
        <end position="350"/>
    </location>
</feature>
<feature type="transmembrane region" description="Helical" evidence="3">
    <location>
        <begin position="299"/>
        <end position="321"/>
    </location>
</feature>
<feature type="transmembrane region" description="Helical" evidence="3">
    <location>
        <begin position="261"/>
        <end position="279"/>
    </location>
</feature>
<protein>
    <submittedName>
        <fullName evidence="5">Cytochrome C oxidase subunit I</fullName>
    </submittedName>
</protein>
<keyword evidence="3" id="KW-0472">Membrane</keyword>
<dbReference type="RefSeq" id="WP_023634191.1">
    <property type="nucleotide sequence ID" value="NZ_AYSF01000061.1"/>
</dbReference>
<feature type="transmembrane region" description="Helical" evidence="3">
    <location>
        <begin position="12"/>
        <end position="33"/>
    </location>
</feature>
<feature type="transmembrane region" description="Helical" evidence="3">
    <location>
        <begin position="370"/>
        <end position="390"/>
    </location>
</feature>
<name>A0A7U9P5Q7_GEOTM</name>
<dbReference type="InterPro" id="IPR036927">
    <property type="entry name" value="Cyt_c_oxase-like_su1_sf"/>
</dbReference>
<evidence type="ECO:0000256" key="3">
    <source>
        <dbReference type="SAM" id="Phobius"/>
    </source>
</evidence>
<dbReference type="Proteomes" id="UP000018339">
    <property type="component" value="Unassembled WGS sequence"/>
</dbReference>
<feature type="transmembrane region" description="Helical" evidence="3">
    <location>
        <begin position="84"/>
        <end position="109"/>
    </location>
</feature>
<feature type="transmembrane region" description="Helical" evidence="3">
    <location>
        <begin position="226"/>
        <end position="249"/>
    </location>
</feature>
<reference evidence="5 6" key="1">
    <citation type="journal article" date="2014" name="Genome Announc.">
        <title>Draft Genome Sequence of Geobacillus thermopakistaniensis Strain MAS1.</title>
        <authorList>
            <person name="Siddiqui M.A."/>
            <person name="Rashid N."/>
            <person name="Ayyampalayam S."/>
            <person name="Whitman W.B."/>
        </authorList>
    </citation>
    <scope>NUCLEOTIDE SEQUENCE [LARGE SCALE GENOMIC DNA]</scope>
    <source>
        <strain evidence="5 6">MAS1</strain>
    </source>
</reference>
<dbReference type="InterPro" id="IPR000883">
    <property type="entry name" value="Cyt_C_Oxase_1"/>
</dbReference>
<evidence type="ECO:0000313" key="5">
    <source>
        <dbReference type="EMBL" id="ESU71545.1"/>
    </source>
</evidence>
<feature type="transmembrane region" description="Helical" evidence="3">
    <location>
        <begin position="129"/>
        <end position="148"/>
    </location>
</feature>
<evidence type="ECO:0000313" key="6">
    <source>
        <dbReference type="Proteomes" id="UP000018339"/>
    </source>
</evidence>
<keyword evidence="6" id="KW-1185">Reference proteome</keyword>